<dbReference type="GO" id="GO:0016705">
    <property type="term" value="F:oxidoreductase activity, acting on paired donors, with incorporation or reduction of molecular oxygen"/>
    <property type="evidence" value="ECO:0007669"/>
    <property type="project" value="InterPro"/>
</dbReference>
<reference evidence="8" key="1">
    <citation type="submission" date="2010-10" db="EMBL/GenBank/DDBJ databases">
        <authorList>
            <person name="Genoscope - CEA"/>
        </authorList>
    </citation>
    <scope>NUCLEOTIDE SEQUENCE</scope>
</reference>
<proteinExistence type="inferred from homology"/>
<feature type="repeat" description="PPR" evidence="7">
    <location>
        <begin position="1181"/>
        <end position="1215"/>
    </location>
</feature>
<dbReference type="InterPro" id="IPR001345">
    <property type="entry name" value="PG/BPGM_mutase_AS"/>
</dbReference>
<dbReference type="GO" id="GO:0005506">
    <property type="term" value="F:iron ion binding"/>
    <property type="evidence" value="ECO:0007669"/>
    <property type="project" value="InterPro"/>
</dbReference>
<sequence>MDIELNEAGRQQAVMVSFTNTFQIMKQDCNLGFCLNFGIPLSKNLNLELVLTSKVARRLAKEAKPVAVYSSDLKRAAETAQTIATACNVSNVLVLSPALRERHMGDLHGLKFDDAVRSKPDAYKAFSGERVIVVSHGASIEELCRHADPTSSVRRRIPNTSICVFNISGSTGHWILERMEFYAYSMLLILPLILYMSYHLTRTLAEKKPTTHGLKAHPLLGHLPAFVKNSHRFLDWSTELIAGSPEMRIGLWIPGMRSGIVTGNPADVEHILRTNFANYPKGQHAIGMLEDFLGHGLFNSDGEQWLWQRKNASYEFSKRSLRKFVVDVVQAEVANRLLPLLRRAAGDGVGGDAVVLDLQDVLQRFGFDTICMVAFGHDPRCLADGGVLEEAKSEFMHNFGEALDLVIGRFMDPIEVSWKIKKWLNIGTERRLKKAIADVHAFAMDIVRARRQSASVKDRDDVLSRFVASDEHSDEVLRDIVLSFLVAGRETTSSGLTWFFWLLSSRPDVVARIADEVRAVRKATGTRPGEPFGFDALREMHYLHAALTESMRLYPPVPTDPQSCAADDTLPDGTFVRAGWFVNYSAYAMGRLAAIWGEDCMEYRPERWLGDDGAFQPASPFRFTVFHAGPRMCLGKEMAYVQMKSIVANVIEELVVDVVKEVAGGGVPEHVFSISLRMKGGLPVKIRRNGGHMRGTVRPSIQAAAPGPRWLRLAATLRPISPATAAVRYPLFPLACGHQVSAVTMAKEVDRFVELVVVRHGETSWNSSRIVQVGSQHQASVAVARRLAREARPAAIYSSDLKRAAETAEIIAKACDVSNVSFSSLPFPAFSSMSNTNNLFQVVLTEALRERHMGYLQGLTWDDAMNKSLGVFKGFANFEVKNGLDFDDRNHELPGERVIVVGHGAAILELCRHTDPPNSSIRRKIPNTSLNIFRISGVTGRWILERRLLPRITPLPRRRLRRSHNPNPLISPAVASLAGVLATRSTNPTWARSLAALLPSPLSDAHLAAAVSSLPDPDLAVALLSWSQSPDHHVALQDPTPLAHSALLRLLARSRRFDAVDDTLQSMSLAGAAPTRACLGALVAAYADAGMLGKATKMCERVREQYGSLPEVTHCNRLLKLLVEQRRWDDARKLYDEMLGKDSGADNYSTCVLVRGLCLERRVEEGLKLIEARWGAGCIPHVVFYNVLIDGYCRRGDMGRGLLLLGEMETKGFLPTLVTYGSLINWLGKKGDLEKIGSLFLEMRKRGFSPNVQIYNSVIDALCKCRSATQAMVILKQMFASGCDPDIITFNTLITGLCHEGHVRKAEHFLREAIRRELNPNQLSYTPLIHGFCMRGELMVASDLLVEMMGRGHTPDVVTFGALIHGLVVAGKVSEALIVREKMTERQVFPDVNIYNVLISGLCKKRMLPAAKNILEEMLEKNVQPDEFVYATLIDGFIRSENLGDARKIFEFMEHKGICPDIVSCNAMIKGYCQFGMMSEAILCMSNMRKVGCIPDEFTYTTVISGYAKQGNLNGALRWLCDMIKRKCKPNVVTYSSLINGYCKTGDTDFAEGLFANMQAEALSPNVVTYTILIGSLFKKDKVLRAGLYFETMLLNHCSPNDVTLHYLVNGLTSCTPCVINSICCNTSEVHGKDALLVVFKKLVFDIGDPRNSAYNAIIFSLCRHNMLREALDFKNRMAKKGYVPNPITFLSLLYGFCSVGKSVNWRTILPNEFQQEEFEIIFRYKFLFDQYATESVCCEVSRVLQQYLAECKSLQRVEQKFANS</sequence>
<feature type="repeat" description="PPR" evidence="7">
    <location>
        <begin position="1651"/>
        <end position="1685"/>
    </location>
</feature>
<dbReference type="SUPFAM" id="SSF48264">
    <property type="entry name" value="Cytochrome P450"/>
    <property type="match status" value="1"/>
</dbReference>
<name>G2XLE2_ORYGL</name>
<organism evidence="8">
    <name type="scientific">Oryza glaberrima</name>
    <name type="common">African rice</name>
    <dbReference type="NCBI Taxonomy" id="4538"/>
    <lineage>
        <taxon>Eukaryota</taxon>
        <taxon>Viridiplantae</taxon>
        <taxon>Streptophyta</taxon>
        <taxon>Embryophyta</taxon>
        <taxon>Tracheophyta</taxon>
        <taxon>Spermatophyta</taxon>
        <taxon>Magnoliopsida</taxon>
        <taxon>Liliopsida</taxon>
        <taxon>Poales</taxon>
        <taxon>Poaceae</taxon>
        <taxon>BOP clade</taxon>
        <taxon>Oryzoideae</taxon>
        <taxon>Oryzeae</taxon>
        <taxon>Oryzinae</taxon>
        <taxon>Oryza</taxon>
    </lineage>
</organism>
<dbReference type="PROSITE" id="PS00175">
    <property type="entry name" value="PG_MUTASE"/>
    <property type="match status" value="1"/>
</dbReference>
<dbReference type="InterPro" id="IPR036396">
    <property type="entry name" value="Cyt_P450_sf"/>
</dbReference>
<evidence type="ECO:0000313" key="8">
    <source>
        <dbReference type="EMBL" id="CBX24404.1"/>
    </source>
</evidence>
<dbReference type="InterPro" id="IPR002885">
    <property type="entry name" value="PPR_rpt"/>
</dbReference>
<dbReference type="CDD" id="cd07067">
    <property type="entry name" value="HP_PGM_like"/>
    <property type="match status" value="2"/>
</dbReference>
<dbReference type="GO" id="GO:0020037">
    <property type="term" value="F:heme binding"/>
    <property type="evidence" value="ECO:0007669"/>
    <property type="project" value="InterPro"/>
</dbReference>
<gene>
    <name evidence="8" type="primary">Ogl12g0016G16_5</name>
</gene>
<feature type="repeat" description="PPR" evidence="7">
    <location>
        <begin position="1251"/>
        <end position="1285"/>
    </location>
</feature>
<dbReference type="Pfam" id="PF13041">
    <property type="entry name" value="PPR_2"/>
    <property type="match status" value="7"/>
</dbReference>
<feature type="repeat" description="PPR" evidence="7">
    <location>
        <begin position="1286"/>
        <end position="1320"/>
    </location>
</feature>
<feature type="repeat" description="PPR" evidence="7">
    <location>
        <begin position="1531"/>
        <end position="1565"/>
    </location>
</feature>
<dbReference type="InterPro" id="IPR011990">
    <property type="entry name" value="TPR-like_helical_dom_sf"/>
</dbReference>
<dbReference type="PRINTS" id="PR00385">
    <property type="entry name" value="P450"/>
</dbReference>
<dbReference type="GO" id="GO:0004497">
    <property type="term" value="F:monooxygenase activity"/>
    <property type="evidence" value="ECO:0007669"/>
    <property type="project" value="InterPro"/>
</dbReference>
<feature type="repeat" description="PPR" evidence="7">
    <location>
        <begin position="1496"/>
        <end position="1530"/>
    </location>
</feature>
<evidence type="ECO:0000256" key="5">
    <source>
        <dbReference type="ARBA" id="ARBA00022989"/>
    </source>
</evidence>
<keyword evidence="5" id="KW-1133">Transmembrane helix</keyword>
<dbReference type="Pfam" id="PF01535">
    <property type="entry name" value="PPR"/>
    <property type="match status" value="2"/>
</dbReference>
<dbReference type="CDD" id="cd11064">
    <property type="entry name" value="CYP86A"/>
    <property type="match status" value="1"/>
</dbReference>
<dbReference type="PROSITE" id="PS51375">
    <property type="entry name" value="PPR"/>
    <property type="match status" value="12"/>
</dbReference>
<evidence type="ECO:0000256" key="3">
    <source>
        <dbReference type="ARBA" id="ARBA00022737"/>
    </source>
</evidence>
<feature type="repeat" description="PPR" evidence="7">
    <location>
        <begin position="1391"/>
        <end position="1425"/>
    </location>
</feature>
<feature type="repeat" description="PPR" evidence="7">
    <location>
        <begin position="1321"/>
        <end position="1355"/>
    </location>
</feature>
<evidence type="ECO:0000256" key="6">
    <source>
        <dbReference type="PIRSR" id="PIRSR602401-1"/>
    </source>
</evidence>
<dbReference type="PROSITE" id="PS00086">
    <property type="entry name" value="CYTOCHROME_P450"/>
    <property type="match status" value="1"/>
</dbReference>
<keyword evidence="2" id="KW-0812">Transmembrane</keyword>
<dbReference type="PANTHER" id="PTHR47447">
    <property type="entry name" value="OS03G0856100 PROTEIN"/>
    <property type="match status" value="1"/>
</dbReference>
<feature type="repeat" description="PPR" evidence="7">
    <location>
        <begin position="1461"/>
        <end position="1495"/>
    </location>
</feature>
<protein>
    <submittedName>
        <fullName evidence="8">Hypothetical_protein</fullName>
    </submittedName>
</protein>
<dbReference type="InterPro" id="IPR029033">
    <property type="entry name" value="His_PPase_superfam"/>
</dbReference>
<keyword evidence="5" id="KW-0472">Membrane</keyword>
<dbReference type="InterPro" id="IPR013078">
    <property type="entry name" value="His_Pase_superF_clade-1"/>
</dbReference>
<dbReference type="NCBIfam" id="TIGR00756">
    <property type="entry name" value="PPR"/>
    <property type="match status" value="12"/>
</dbReference>
<keyword evidence="6" id="KW-0349">Heme</keyword>
<comment type="similarity">
    <text evidence="1">Belongs to the PPR family. P subfamily.</text>
</comment>
<feature type="repeat" description="PPR" evidence="7">
    <location>
        <begin position="1216"/>
        <end position="1250"/>
    </location>
</feature>
<evidence type="ECO:0000256" key="7">
    <source>
        <dbReference type="PROSITE-ProRule" id="PRU00708"/>
    </source>
</evidence>
<keyword evidence="6" id="KW-0479">Metal-binding</keyword>
<keyword evidence="4" id="KW-0809">Transit peptide</keyword>
<dbReference type="Gene3D" id="1.10.630.10">
    <property type="entry name" value="Cytochrome P450"/>
    <property type="match status" value="1"/>
</dbReference>
<dbReference type="Pfam" id="PF00067">
    <property type="entry name" value="p450"/>
    <property type="match status" value="1"/>
</dbReference>
<dbReference type="InterPro" id="IPR002401">
    <property type="entry name" value="Cyt_P450_E_grp-I"/>
</dbReference>
<evidence type="ECO:0000256" key="1">
    <source>
        <dbReference type="ARBA" id="ARBA00007626"/>
    </source>
</evidence>
<dbReference type="EMBL" id="FQ377947">
    <property type="protein sequence ID" value="CBX24404.1"/>
    <property type="molecule type" value="Genomic_DNA"/>
</dbReference>
<evidence type="ECO:0000256" key="4">
    <source>
        <dbReference type="ARBA" id="ARBA00022946"/>
    </source>
</evidence>
<dbReference type="Pfam" id="PF00300">
    <property type="entry name" value="His_Phos_1"/>
    <property type="match status" value="2"/>
</dbReference>
<dbReference type="InterPro" id="IPR017972">
    <property type="entry name" value="Cyt_P450_CS"/>
</dbReference>
<feature type="repeat" description="PPR" evidence="7">
    <location>
        <begin position="1356"/>
        <end position="1390"/>
    </location>
</feature>
<dbReference type="SUPFAM" id="SSF53254">
    <property type="entry name" value="Phosphoglycerate mutase-like"/>
    <property type="match status" value="2"/>
</dbReference>
<dbReference type="Gene3D" id="3.40.50.1240">
    <property type="entry name" value="Phosphoglycerate mutase-like"/>
    <property type="match status" value="3"/>
</dbReference>
<keyword evidence="3" id="KW-0677">Repeat</keyword>
<dbReference type="PANTHER" id="PTHR47447:SF22">
    <property type="entry name" value="TETRATRICOPEPTIDE-LIKE HELICAL DOMAIN SUPERFAMILY"/>
    <property type="match status" value="1"/>
</dbReference>
<feature type="repeat" description="PPR" evidence="7">
    <location>
        <begin position="1426"/>
        <end position="1460"/>
    </location>
</feature>
<feature type="binding site" description="axial binding residue" evidence="6">
    <location>
        <position position="633"/>
    </location>
    <ligand>
        <name>heme</name>
        <dbReference type="ChEBI" id="CHEBI:30413"/>
    </ligand>
    <ligandPart>
        <name>Fe</name>
        <dbReference type="ChEBI" id="CHEBI:18248"/>
    </ligandPart>
</feature>
<comment type="cofactor">
    <cofactor evidence="6">
        <name>heme</name>
        <dbReference type="ChEBI" id="CHEBI:30413"/>
    </cofactor>
</comment>
<dbReference type="SMART" id="SM00855">
    <property type="entry name" value="PGAM"/>
    <property type="match status" value="1"/>
</dbReference>
<evidence type="ECO:0000256" key="2">
    <source>
        <dbReference type="ARBA" id="ARBA00022692"/>
    </source>
</evidence>
<keyword evidence="6" id="KW-0408">Iron</keyword>
<dbReference type="PRINTS" id="PR00463">
    <property type="entry name" value="EP450I"/>
</dbReference>
<accession>G2XLE2</accession>
<dbReference type="Gene3D" id="1.25.40.10">
    <property type="entry name" value="Tetratricopeptide repeat domain"/>
    <property type="match status" value="6"/>
</dbReference>
<dbReference type="InterPro" id="IPR001128">
    <property type="entry name" value="Cyt_P450"/>
</dbReference>